<feature type="region of interest" description="Disordered" evidence="2">
    <location>
        <begin position="1172"/>
        <end position="1433"/>
    </location>
</feature>
<feature type="region of interest" description="Disordered" evidence="2">
    <location>
        <begin position="240"/>
        <end position="310"/>
    </location>
</feature>
<keyword evidence="1" id="KW-0694">RNA-binding</keyword>
<feature type="compositionally biased region" description="Polar residues" evidence="2">
    <location>
        <begin position="1224"/>
        <end position="1239"/>
    </location>
</feature>
<organism evidence="4 5">
    <name type="scientific">Venturia nashicola</name>
    <dbReference type="NCBI Taxonomy" id="86259"/>
    <lineage>
        <taxon>Eukaryota</taxon>
        <taxon>Fungi</taxon>
        <taxon>Dikarya</taxon>
        <taxon>Ascomycota</taxon>
        <taxon>Pezizomycotina</taxon>
        <taxon>Dothideomycetes</taxon>
        <taxon>Pleosporomycetidae</taxon>
        <taxon>Venturiales</taxon>
        <taxon>Venturiaceae</taxon>
        <taxon>Venturia</taxon>
    </lineage>
</organism>
<feature type="compositionally biased region" description="Pro residues" evidence="2">
    <location>
        <begin position="282"/>
        <end position="295"/>
    </location>
</feature>
<feature type="compositionally biased region" description="Basic and acidic residues" evidence="2">
    <location>
        <begin position="487"/>
        <end position="497"/>
    </location>
</feature>
<dbReference type="CDD" id="cd00590">
    <property type="entry name" value="RRM_SF"/>
    <property type="match status" value="1"/>
</dbReference>
<comment type="caution">
    <text evidence="4">The sequence shown here is derived from an EMBL/GenBank/DDBJ whole genome shotgun (WGS) entry which is preliminary data.</text>
</comment>
<feature type="compositionally biased region" description="Polar residues" evidence="2">
    <location>
        <begin position="1188"/>
        <end position="1200"/>
    </location>
</feature>
<feature type="region of interest" description="Disordered" evidence="2">
    <location>
        <begin position="837"/>
        <end position="868"/>
    </location>
</feature>
<dbReference type="EMBL" id="SNSC02000012">
    <property type="protein sequence ID" value="TID19657.1"/>
    <property type="molecule type" value="Genomic_DNA"/>
</dbReference>
<sequence length="1433" mass="154743">MASGVASAAVAPAQVQIQDKIPLMIVHSQPKFDARIEASQLRMKDNRKYMPYFLQVTQWSDWKKVFGEWPLPYPWPHMNNEKYSMLVIYHLAAQNNGDVGYMAERFFREGRFGDPASIDVAALNALTSSPARVHDIFRPDEVAYHSEAFLLKVFEWHYLSTKLEMEKRSAGLNVPHATISKSTSNSPMLRPAKHRRSNSHLSIEVPSNTNPHLMAVPPPAGPPPPPSNASYACDARRTTSAHVSMRPSIGIRGGDRAASGPMFDVPTGPKTGPGTGMGQRPYMPPTPTMSRPPHPLSQQSTPGQMMHPQPAGYPRRDMSTGTLVSNNNMAAQFPPPSQPVMRMSSGEMRPAIPHQMPGPMYGHPMPPHHVQHPSMGPPPPQPVAVGMPMHPSGLPMSPMHPPMQPIYYDPNMARPMVEHGGILYDPNQPNPGQNRQDFNRPHPRNQHSNYGQYVENSRHNHNNRGRKQSRGGRGAGGGRGGMQSYDGGRRQSEHAMDRPLTGNMYDMPSTALVERAHRESFSHAKPQETERFPDFHEQQQEPFNIDNIPQELQCLRKFIGSDVEDMDSLWIGNIPHGTSEHLIQTLIEGEVNVAVVNVKPVLVDANKTVGWTIVTFYKTSDARLVLEKLEQFSFQGHLLDVQVPERCRHDLPGSKIQSRRSSNKHSVADGPMPAVPVGPRSSFSRNNSIRQLRTNSMAHSEGSGRKNSLFSPQDARSDIPVLPDLPEVAEAVSTHPDNTTPSGRDEGSTTAPSELSSSTVMHATAAPFVPPQYNSFGAELTGPAHKHLAVEEQFHRSASSESLRRTSEGYDYEFSFEPNNEALVEQAIEDDTTIMSDSSHPVKAEKKKAAQNAKSEDSVAESSGDAIMAESKTEPEVAEILAAKDTEVIQKPSGHPNEDIPIDSVEETHMPAAEVFDVVEKLLVQEKEDMVVLSAADMPTPAVEVAENARNSPIISTDGVSTPSAEALPILASEVDVESRAESVFSEAPTEILSDSAVEKVSGSAARKSAVPAASIHPFAKPKTTNAQRQVSKADKKKVKKQGQASKKKTEPSAQCFPEAPEPEILSLDEIKARSKAKADPSKLAPVSEPETLLTEANVEALSISAAEAADPVLGSEGLPSAADEGVAVSEVTKVEDVASVSSTTATRVLVVPKTAFPVAYPRNLSQMKRVPSVTLTADTTRKERKPSTTSVASDSSFGTPRTAKEYQTPIPSPAPDMSSSPSVTRLVSETDEVVQTTAGAEAEPVPDAQPEVKIDSEAEVEAEPIAVDNSASAQAAQAVIQTNKKKNQKKKRQNRDIKKKNASVDGQDGSQAQAEASPKGVWATVKDLGSGCTGMDQDPSPNADKAISPGLHDDNARPGNSSDVTGRDEKSSVSKTASHAVKENAAGPRSWASLLAGAGKPSTSASGTAPIKGGLGLTMRDTNIGQQQNKEG</sequence>
<proteinExistence type="predicted"/>
<evidence type="ECO:0000256" key="2">
    <source>
        <dbReference type="SAM" id="MobiDB-lite"/>
    </source>
</evidence>
<protein>
    <recommendedName>
        <fullName evidence="3">RRM domain-containing protein</fullName>
    </recommendedName>
</protein>
<dbReference type="PROSITE" id="PS50102">
    <property type="entry name" value="RRM"/>
    <property type="match status" value="1"/>
</dbReference>
<feature type="compositionally biased region" description="Basic residues" evidence="2">
    <location>
        <begin position="459"/>
        <end position="470"/>
    </location>
</feature>
<reference evidence="4 5" key="1">
    <citation type="submission" date="2019-04" db="EMBL/GenBank/DDBJ databases">
        <title>High contiguity whole genome sequence and gene annotation resource for two Venturia nashicola isolates.</title>
        <authorList>
            <person name="Prokchorchik M."/>
            <person name="Won K."/>
            <person name="Lee Y."/>
            <person name="Choi E.D."/>
            <person name="Segonzac C."/>
            <person name="Sohn K.H."/>
        </authorList>
    </citation>
    <scope>NUCLEOTIDE SEQUENCE [LARGE SCALE GENOMIC DNA]</scope>
    <source>
        <strain evidence="4 5">PRI2</strain>
    </source>
</reference>
<evidence type="ECO:0000259" key="3">
    <source>
        <dbReference type="PROSITE" id="PS50102"/>
    </source>
</evidence>
<dbReference type="InterPro" id="IPR012677">
    <property type="entry name" value="Nucleotide-bd_a/b_plait_sf"/>
</dbReference>
<feature type="compositionally biased region" description="Gly residues" evidence="2">
    <location>
        <begin position="471"/>
        <end position="481"/>
    </location>
</feature>
<keyword evidence="5" id="KW-1185">Reference proteome</keyword>
<feature type="compositionally biased region" description="Polar residues" evidence="2">
    <location>
        <begin position="735"/>
        <end position="757"/>
    </location>
</feature>
<feature type="compositionally biased region" description="Polar residues" evidence="2">
    <location>
        <begin position="446"/>
        <end position="455"/>
    </location>
</feature>
<name>A0A4Z1PB52_9PEZI</name>
<feature type="region of interest" description="Disordered" evidence="2">
    <location>
        <begin position="651"/>
        <end position="720"/>
    </location>
</feature>
<dbReference type="OrthoDB" id="3932763at2759"/>
<gene>
    <name evidence="4" type="ORF">E6O75_ATG06995</name>
</gene>
<dbReference type="SUPFAM" id="SSF54928">
    <property type="entry name" value="RNA-binding domain, RBD"/>
    <property type="match status" value="1"/>
</dbReference>
<dbReference type="STRING" id="86259.A0A4Z1PB52"/>
<feature type="compositionally biased region" description="Basic residues" evidence="2">
    <location>
        <begin position="1284"/>
        <end position="1302"/>
    </location>
</feature>
<feature type="compositionally biased region" description="Polar residues" evidence="2">
    <location>
        <begin position="681"/>
        <end position="698"/>
    </location>
</feature>
<dbReference type="Proteomes" id="UP000298493">
    <property type="component" value="Unassembled WGS sequence"/>
</dbReference>
<evidence type="ECO:0000256" key="1">
    <source>
        <dbReference type="PROSITE-ProRule" id="PRU00176"/>
    </source>
</evidence>
<evidence type="ECO:0000313" key="5">
    <source>
        <dbReference type="Proteomes" id="UP000298493"/>
    </source>
</evidence>
<feature type="region of interest" description="Disordered" evidence="2">
    <location>
        <begin position="418"/>
        <end position="505"/>
    </location>
</feature>
<feature type="region of interest" description="Disordered" evidence="2">
    <location>
        <begin position="732"/>
        <end position="757"/>
    </location>
</feature>
<accession>A0A4Z1PB52</accession>
<dbReference type="InterPro" id="IPR000504">
    <property type="entry name" value="RRM_dom"/>
</dbReference>
<feature type="region of interest" description="Disordered" evidence="2">
    <location>
        <begin position="1006"/>
        <end position="1062"/>
    </location>
</feature>
<dbReference type="Gene3D" id="3.30.70.330">
    <property type="match status" value="1"/>
</dbReference>
<dbReference type="GO" id="GO:0003723">
    <property type="term" value="F:RNA binding"/>
    <property type="evidence" value="ECO:0007669"/>
    <property type="project" value="UniProtKB-UniRule"/>
</dbReference>
<feature type="domain" description="RRM" evidence="3">
    <location>
        <begin position="567"/>
        <end position="646"/>
    </location>
</feature>
<evidence type="ECO:0000313" key="4">
    <source>
        <dbReference type="EMBL" id="TID19657.1"/>
    </source>
</evidence>
<feature type="compositionally biased region" description="Polar residues" evidence="2">
    <location>
        <begin position="1421"/>
        <end position="1433"/>
    </location>
</feature>
<dbReference type="InterPro" id="IPR035979">
    <property type="entry name" value="RBD_domain_sf"/>
</dbReference>